<accession>A0ABT3AJV2</accession>
<sequence>MLSSEALAAAITALAGSDFGRAHRAAICGEHALARVVERAGSVLVARWRLLPADARLRPLPSTDERGRVGLAAILPRLADWAEARGLTLVCGTEAVLASEPPAWEGEELAALLRDLDPSVFQVEARAHALAGLLAVAGTDPGLRSAAAGPVLSSLRQALASERTLAPHEAIADVLVNVDGASVVPLPKTASERFVLRALAQAPDVLISAEN</sequence>
<comment type="caution">
    <text evidence="1">The sequence shown here is derived from an EMBL/GenBank/DDBJ whole genome shotgun (WGS) entry which is preliminary data.</text>
</comment>
<dbReference type="RefSeq" id="WP_263828731.1">
    <property type="nucleotide sequence ID" value="NZ_JAOWLB010000006.1"/>
</dbReference>
<evidence type="ECO:0000313" key="2">
    <source>
        <dbReference type="Proteomes" id="UP001320899"/>
    </source>
</evidence>
<reference evidence="1 2" key="1">
    <citation type="submission" date="2022-10" db="EMBL/GenBank/DDBJ databases">
        <title>Ruegeria sp. nov., isolated from ocean surface sediments.</title>
        <authorList>
            <person name="He W."/>
            <person name="Xue H.-P."/>
            <person name="Zhang D.-F."/>
        </authorList>
    </citation>
    <scope>NUCLEOTIDE SEQUENCE [LARGE SCALE GENOMIC DNA]</scope>
    <source>
        <strain evidence="1 2">XHP0148</strain>
    </source>
</reference>
<protein>
    <submittedName>
        <fullName evidence="1">Uncharacterized protein</fullName>
    </submittedName>
</protein>
<keyword evidence="2" id="KW-1185">Reference proteome</keyword>
<gene>
    <name evidence="1" type="ORF">OE747_11435</name>
</gene>
<dbReference type="EMBL" id="JAOWLB010000006">
    <property type="protein sequence ID" value="MCV2888957.1"/>
    <property type="molecule type" value="Genomic_DNA"/>
</dbReference>
<evidence type="ECO:0000313" key="1">
    <source>
        <dbReference type="EMBL" id="MCV2888957.1"/>
    </source>
</evidence>
<organism evidence="1 2">
    <name type="scientific">Ruegeria aquimaris</name>
    <dbReference type="NCBI Taxonomy" id="2984333"/>
    <lineage>
        <taxon>Bacteria</taxon>
        <taxon>Pseudomonadati</taxon>
        <taxon>Pseudomonadota</taxon>
        <taxon>Alphaproteobacteria</taxon>
        <taxon>Rhodobacterales</taxon>
        <taxon>Roseobacteraceae</taxon>
        <taxon>Ruegeria</taxon>
    </lineage>
</organism>
<proteinExistence type="predicted"/>
<name>A0ABT3AJV2_9RHOB</name>
<dbReference type="Proteomes" id="UP001320899">
    <property type="component" value="Unassembled WGS sequence"/>
</dbReference>